<dbReference type="InterPro" id="IPR043130">
    <property type="entry name" value="CDP-OH_PTrfase_TM_dom"/>
</dbReference>
<dbReference type="GO" id="GO:0016780">
    <property type="term" value="F:phosphotransferase activity, for other substituted phosphate groups"/>
    <property type="evidence" value="ECO:0007669"/>
    <property type="project" value="InterPro"/>
</dbReference>
<dbReference type="InterPro" id="IPR048254">
    <property type="entry name" value="CDP_ALCOHOL_P_TRANSF_CS"/>
</dbReference>
<feature type="transmembrane region" description="Helical" evidence="3">
    <location>
        <begin position="30"/>
        <end position="53"/>
    </location>
</feature>
<dbReference type="GO" id="GO:0008654">
    <property type="term" value="P:phospholipid biosynthetic process"/>
    <property type="evidence" value="ECO:0007669"/>
    <property type="project" value="InterPro"/>
</dbReference>
<keyword evidence="3" id="KW-0472">Membrane</keyword>
<name>A0A2M7RER2_9BACT</name>
<evidence type="ECO:0000313" key="4">
    <source>
        <dbReference type="EMBL" id="PIY95087.1"/>
    </source>
</evidence>
<dbReference type="EMBL" id="PFMC01000040">
    <property type="protein sequence ID" value="PIY95087.1"/>
    <property type="molecule type" value="Genomic_DNA"/>
</dbReference>
<dbReference type="InterPro" id="IPR000462">
    <property type="entry name" value="CDP-OH_P_trans"/>
</dbReference>
<comment type="similarity">
    <text evidence="2">Belongs to the CDP-alcohol phosphatidyltransferase class-I family.</text>
</comment>
<evidence type="ECO:0000256" key="2">
    <source>
        <dbReference type="RuleBase" id="RU003750"/>
    </source>
</evidence>
<feature type="transmembrane region" description="Helical" evidence="3">
    <location>
        <begin position="158"/>
        <end position="176"/>
    </location>
</feature>
<comment type="caution">
    <text evidence="4">The sequence shown here is derived from an EMBL/GenBank/DDBJ whole genome shotgun (WGS) entry which is preliminary data.</text>
</comment>
<dbReference type="Pfam" id="PF01066">
    <property type="entry name" value="CDP-OH_P_transf"/>
    <property type="match status" value="1"/>
</dbReference>
<accession>A0A2M7RER2</accession>
<protein>
    <recommendedName>
        <fullName evidence="6">CDP-diacylglycerol--glycerol-3-phosphate 3-phosphatidyltransferase</fullName>
    </recommendedName>
</protein>
<reference evidence="5" key="1">
    <citation type="submission" date="2017-09" db="EMBL/GenBank/DDBJ databases">
        <title>Depth-based differentiation of microbial function through sediment-hosted aquifers and enrichment of novel symbionts in the deep terrestrial subsurface.</title>
        <authorList>
            <person name="Probst A.J."/>
            <person name="Ladd B."/>
            <person name="Jarett J.K."/>
            <person name="Geller-Mcgrath D.E."/>
            <person name="Sieber C.M.K."/>
            <person name="Emerson J.B."/>
            <person name="Anantharaman K."/>
            <person name="Thomas B.C."/>
            <person name="Malmstrom R."/>
            <person name="Stieglmeier M."/>
            <person name="Klingl A."/>
            <person name="Woyke T."/>
            <person name="Ryan C.M."/>
            <person name="Banfield J.F."/>
        </authorList>
    </citation>
    <scope>NUCLEOTIDE SEQUENCE [LARGE SCALE GENOMIC DNA]</scope>
</reference>
<dbReference type="AlphaFoldDB" id="A0A2M7RER2"/>
<organism evidence="4 5">
    <name type="scientific">Candidatus Komeilibacteria bacterium CG_4_10_14_0_8_um_filter_37_78</name>
    <dbReference type="NCBI Taxonomy" id="1974471"/>
    <lineage>
        <taxon>Bacteria</taxon>
        <taxon>Candidatus Komeiliibacteriota</taxon>
    </lineage>
</organism>
<dbReference type="GO" id="GO:0016020">
    <property type="term" value="C:membrane"/>
    <property type="evidence" value="ECO:0007669"/>
    <property type="project" value="InterPro"/>
</dbReference>
<feature type="transmembrane region" description="Helical" evidence="3">
    <location>
        <begin position="126"/>
        <end position="146"/>
    </location>
</feature>
<proteinExistence type="inferred from homology"/>
<evidence type="ECO:0000256" key="1">
    <source>
        <dbReference type="ARBA" id="ARBA00022679"/>
    </source>
</evidence>
<keyword evidence="3" id="KW-1133">Transmembrane helix</keyword>
<sequence>MILEKIKCYIKLRDRKDRVFKPLVDILPDWLTPNIITAIRFVFVWPTFYLWWLASDPYTVWQTKHWVAVGILIFIWLFTDYLDGAVARYKDKITLFGTFFDPLADKLFALPTILLAAWYWPSWSALYFLFNLKIFMILLVFIKITVLKLERFSDLMQIFYIAVATGGTFVFIVLSFKDFMV</sequence>
<evidence type="ECO:0008006" key="6">
    <source>
        <dbReference type="Google" id="ProtNLM"/>
    </source>
</evidence>
<dbReference type="Proteomes" id="UP000228689">
    <property type="component" value="Unassembled WGS sequence"/>
</dbReference>
<gene>
    <name evidence="4" type="ORF">COY67_01485</name>
</gene>
<evidence type="ECO:0000313" key="5">
    <source>
        <dbReference type="Proteomes" id="UP000228689"/>
    </source>
</evidence>
<keyword evidence="3" id="KW-0812">Transmembrane</keyword>
<feature type="transmembrane region" description="Helical" evidence="3">
    <location>
        <begin position="65"/>
        <end position="82"/>
    </location>
</feature>
<dbReference type="Gene3D" id="1.20.120.1760">
    <property type="match status" value="1"/>
</dbReference>
<evidence type="ECO:0000256" key="3">
    <source>
        <dbReference type="SAM" id="Phobius"/>
    </source>
</evidence>
<keyword evidence="1 2" id="KW-0808">Transferase</keyword>
<dbReference type="PROSITE" id="PS00379">
    <property type="entry name" value="CDP_ALCOHOL_P_TRANSF"/>
    <property type="match status" value="1"/>
</dbReference>